<name>A0A1G1X5E3_9BACT</name>
<gene>
    <name evidence="2" type="ORF">A3E36_00715</name>
</gene>
<dbReference type="SMART" id="SM00471">
    <property type="entry name" value="HDc"/>
    <property type="match status" value="1"/>
</dbReference>
<accession>A0A1G1X5E3</accession>
<dbReference type="Pfam" id="PF01966">
    <property type="entry name" value="HD"/>
    <property type="match status" value="1"/>
</dbReference>
<organism evidence="2 3">
    <name type="scientific">Candidatus Andersenbacteria bacterium RIFCSPHIGHO2_12_FULL_45_11b</name>
    <dbReference type="NCBI Taxonomy" id="1797282"/>
    <lineage>
        <taxon>Bacteria</taxon>
        <taxon>Candidatus Anderseniibacteriota</taxon>
    </lineage>
</organism>
<dbReference type="SUPFAM" id="SSF109604">
    <property type="entry name" value="HD-domain/PDEase-like"/>
    <property type="match status" value="1"/>
</dbReference>
<dbReference type="EMBL" id="MHHS01000051">
    <property type="protein sequence ID" value="OGY35183.1"/>
    <property type="molecule type" value="Genomic_DNA"/>
</dbReference>
<dbReference type="InterPro" id="IPR006674">
    <property type="entry name" value="HD_domain"/>
</dbReference>
<protein>
    <recommendedName>
        <fullName evidence="1">HD/PDEase domain-containing protein</fullName>
    </recommendedName>
</protein>
<feature type="domain" description="HD/PDEase" evidence="1">
    <location>
        <begin position="25"/>
        <end position="136"/>
    </location>
</feature>
<reference evidence="2 3" key="1">
    <citation type="journal article" date="2016" name="Nat. Commun.">
        <title>Thousands of microbial genomes shed light on interconnected biogeochemical processes in an aquifer system.</title>
        <authorList>
            <person name="Anantharaman K."/>
            <person name="Brown C.T."/>
            <person name="Hug L.A."/>
            <person name="Sharon I."/>
            <person name="Castelle C.J."/>
            <person name="Probst A.J."/>
            <person name="Thomas B.C."/>
            <person name="Singh A."/>
            <person name="Wilkins M.J."/>
            <person name="Karaoz U."/>
            <person name="Brodie E.L."/>
            <person name="Williams K.H."/>
            <person name="Hubbard S.S."/>
            <person name="Banfield J.F."/>
        </authorList>
    </citation>
    <scope>NUCLEOTIDE SEQUENCE [LARGE SCALE GENOMIC DNA]</scope>
</reference>
<evidence type="ECO:0000313" key="2">
    <source>
        <dbReference type="EMBL" id="OGY35183.1"/>
    </source>
</evidence>
<sequence length="243" mass="27404">MLTKQNLRDIKKLAIAIDHDAAFGGKSKGNKHLLRVVAIVEFMAKKMEADLPIAVAGAFLHDTALPTGDDYNYETNKKIVKSILKPLCLSKDDVDQIAECVASHEGTAKAKSLEAKIVHDADVLEKTGILGIIRHTWKLVHSPKTLNLDSDVTLSKNVFEHLQWRASRLQTILAKNIHHYLTQGIDMSPDFAQKLVSFIRPLAKQNIITENIAKELEQILTERECKKLEEQLSLEYLNKKFKF</sequence>
<dbReference type="Gene3D" id="1.10.3210.10">
    <property type="entry name" value="Hypothetical protein af1432"/>
    <property type="match status" value="1"/>
</dbReference>
<evidence type="ECO:0000259" key="1">
    <source>
        <dbReference type="SMART" id="SM00471"/>
    </source>
</evidence>
<dbReference type="AlphaFoldDB" id="A0A1G1X5E3"/>
<dbReference type="InterPro" id="IPR003607">
    <property type="entry name" value="HD/PDEase_dom"/>
</dbReference>
<dbReference type="CDD" id="cd00077">
    <property type="entry name" value="HDc"/>
    <property type="match status" value="1"/>
</dbReference>
<proteinExistence type="predicted"/>
<comment type="caution">
    <text evidence="2">The sequence shown here is derived from an EMBL/GenBank/DDBJ whole genome shotgun (WGS) entry which is preliminary data.</text>
</comment>
<evidence type="ECO:0000313" key="3">
    <source>
        <dbReference type="Proteomes" id="UP000177941"/>
    </source>
</evidence>
<dbReference type="Proteomes" id="UP000177941">
    <property type="component" value="Unassembled WGS sequence"/>
</dbReference>